<evidence type="ECO:0000313" key="4">
    <source>
        <dbReference type="Proteomes" id="UP000006727"/>
    </source>
</evidence>
<dbReference type="STRING" id="3218.A9SL24"/>
<dbReference type="RefSeq" id="XP_024385190.1">
    <property type="nucleotide sequence ID" value="XM_024529422.2"/>
</dbReference>
<evidence type="ECO:0000313" key="2">
    <source>
        <dbReference type="EMBL" id="PNR48439.1"/>
    </source>
</evidence>
<name>A9SL24_PHYPA</name>
<dbReference type="Proteomes" id="UP000006727">
    <property type="component" value="Chromosome 9"/>
</dbReference>
<dbReference type="GO" id="GO:0009507">
    <property type="term" value="C:chloroplast"/>
    <property type="evidence" value="ECO:0007669"/>
    <property type="project" value="InterPro"/>
</dbReference>
<dbReference type="InterPro" id="IPR044983">
    <property type="entry name" value="PNSB1"/>
</dbReference>
<reference evidence="3" key="3">
    <citation type="submission" date="2020-12" db="UniProtKB">
        <authorList>
            <consortium name="EnsemblPlants"/>
        </authorList>
    </citation>
    <scope>IDENTIFICATION</scope>
</reference>
<protein>
    <submittedName>
        <fullName evidence="2 3">Uncharacterized protein</fullName>
    </submittedName>
</protein>
<dbReference type="Pfam" id="PF01075">
    <property type="entry name" value="Glyco_transf_9"/>
    <property type="match status" value="1"/>
</dbReference>
<reference evidence="2 4" key="2">
    <citation type="journal article" date="2018" name="Plant J.">
        <title>The Physcomitrella patens chromosome-scale assembly reveals moss genome structure and evolution.</title>
        <authorList>
            <person name="Lang D."/>
            <person name="Ullrich K.K."/>
            <person name="Murat F."/>
            <person name="Fuchs J."/>
            <person name="Jenkins J."/>
            <person name="Haas F.B."/>
            <person name="Piednoel M."/>
            <person name="Gundlach H."/>
            <person name="Van Bel M."/>
            <person name="Meyberg R."/>
            <person name="Vives C."/>
            <person name="Morata J."/>
            <person name="Symeonidi A."/>
            <person name="Hiss M."/>
            <person name="Muchero W."/>
            <person name="Kamisugi Y."/>
            <person name="Saleh O."/>
            <person name="Blanc G."/>
            <person name="Decker E.L."/>
            <person name="van Gessel N."/>
            <person name="Grimwood J."/>
            <person name="Hayes R.D."/>
            <person name="Graham S.W."/>
            <person name="Gunter L.E."/>
            <person name="McDaniel S.F."/>
            <person name="Hoernstein S.N.W."/>
            <person name="Larsson A."/>
            <person name="Li F.W."/>
            <person name="Perroud P.F."/>
            <person name="Phillips J."/>
            <person name="Ranjan P."/>
            <person name="Rokshar D.S."/>
            <person name="Rothfels C.J."/>
            <person name="Schneider L."/>
            <person name="Shu S."/>
            <person name="Stevenson D.W."/>
            <person name="Thummler F."/>
            <person name="Tillich M."/>
            <person name="Villarreal Aguilar J.C."/>
            <person name="Widiez T."/>
            <person name="Wong G.K."/>
            <person name="Wymore A."/>
            <person name="Zhang Y."/>
            <person name="Zimmer A.D."/>
            <person name="Quatrano R.S."/>
            <person name="Mayer K.F.X."/>
            <person name="Goodstein D."/>
            <person name="Casacuberta J.M."/>
            <person name="Vandepoele K."/>
            <person name="Reski R."/>
            <person name="Cuming A.C."/>
            <person name="Tuskan G.A."/>
            <person name="Maumus F."/>
            <person name="Salse J."/>
            <person name="Schmutz J."/>
            <person name="Rensing S.A."/>
        </authorList>
    </citation>
    <scope>NUCLEOTIDE SEQUENCE [LARGE SCALE GENOMIC DNA]</scope>
    <source>
        <strain evidence="3 4">cv. Gransden 2004</strain>
    </source>
</reference>
<dbReference type="SUPFAM" id="SSF53756">
    <property type="entry name" value="UDP-Glycosyltransferase/glycogen phosphorylase"/>
    <property type="match status" value="1"/>
</dbReference>
<keyword evidence="4" id="KW-1185">Reference proteome</keyword>
<dbReference type="Gramene" id="Pp3c9_19250V3.2">
    <property type="protein sequence ID" value="Pp3c9_19250V3.2"/>
    <property type="gene ID" value="Pp3c9_19250"/>
</dbReference>
<dbReference type="OMA" id="PLEHWAE"/>
<dbReference type="GeneID" id="112286944"/>
<proteinExistence type="predicted"/>
<dbReference type="GO" id="GO:0009773">
    <property type="term" value="P:photosynthetic electron transport in photosystem I"/>
    <property type="evidence" value="ECO:0007669"/>
    <property type="project" value="InterPro"/>
</dbReference>
<feature type="region of interest" description="Disordered" evidence="1">
    <location>
        <begin position="1"/>
        <end position="43"/>
    </location>
</feature>
<dbReference type="PANTHER" id="PTHR37698:SF1">
    <property type="entry name" value="PHOTOSYNTHETIC NDH SUBUNIT OF SUBCOMPLEX B 1, CHLOROPLASTIC"/>
    <property type="match status" value="1"/>
</dbReference>
<dbReference type="AlphaFoldDB" id="A9SL24"/>
<dbReference type="GO" id="GO:0016757">
    <property type="term" value="F:glycosyltransferase activity"/>
    <property type="evidence" value="ECO:0007669"/>
    <property type="project" value="InterPro"/>
</dbReference>
<dbReference type="OrthoDB" id="1932779at2759"/>
<dbReference type="Gramene" id="Pp3c9_19250V3.1">
    <property type="protein sequence ID" value="Pp3c9_19250V3.1"/>
    <property type="gene ID" value="Pp3c9_19250"/>
</dbReference>
<dbReference type="EnsemblPlants" id="Pp3c9_19250V3.2">
    <property type="protein sequence ID" value="Pp3c9_19250V3.2"/>
    <property type="gene ID" value="Pp3c9_19250"/>
</dbReference>
<dbReference type="PANTHER" id="PTHR37698">
    <property type="entry name" value="PHOTOSYNTHETIC NDH SUBUNIT OF SUBCOMPLEX B 1, CHLOROPLASTIC"/>
    <property type="match status" value="1"/>
</dbReference>
<dbReference type="Gene3D" id="3.40.50.2000">
    <property type="entry name" value="Glycogen Phosphorylase B"/>
    <property type="match status" value="2"/>
</dbReference>
<dbReference type="PaxDb" id="3218-PP1S89_87V6.1"/>
<accession>A9SL24</accession>
<evidence type="ECO:0000256" key="1">
    <source>
        <dbReference type="SAM" id="MobiDB-lite"/>
    </source>
</evidence>
<evidence type="ECO:0000313" key="3">
    <source>
        <dbReference type="EnsemblPlants" id="Pp3c9_19250V3.1"/>
    </source>
</evidence>
<sequence length="473" mass="51352">MAGQMALGGGLSTSHLCSSSITRSESSLSSSNPSKLQPRAFGSTSNIRVHNASSVVASAKKKGWFDDPFDYGADEEEDTMGELMSQGPQEAEDPRPSRDPDSESGYLDFPAGFMPEVASLGTLIRNDVRRCLCMVSGGVYENLLFFPVIQMLKNRYPGVRIDVMATPRGKQTYEMNKNVRMAWVHPVDDQFLRPVDFTETIGKIKGEYYDLVVSTKLAGLGQSIFFWLASVRNKVSYTFPDVNAAGATKFLDVAIKAPQLELAESGFNMYAEMIEELSQMGKNLPKTEAPPLEVGIGRKVKAYVENKYLEAGLSEGEFLVFHGIKSDSSASMTSRGDKDSLLPIEMWAEIAKSTSEKVVFVIPNEKLRSKVKESCGENTHIVFITTPSQLGALINASTGVVTTNTAALQLAIALKKPTVSLFASQEKAKLFIPEYARDSCAVVASKTGKLSNLDVKAVTMALSTIAKEALVAA</sequence>
<feature type="compositionally biased region" description="Basic and acidic residues" evidence="1">
    <location>
        <begin position="92"/>
        <end position="101"/>
    </location>
</feature>
<dbReference type="eggNOG" id="ENOG502QQIV">
    <property type="taxonomic scope" value="Eukaryota"/>
</dbReference>
<reference evidence="2 4" key="1">
    <citation type="journal article" date="2008" name="Science">
        <title>The Physcomitrella genome reveals evolutionary insights into the conquest of land by plants.</title>
        <authorList>
            <person name="Rensing S."/>
            <person name="Lang D."/>
            <person name="Zimmer A."/>
            <person name="Terry A."/>
            <person name="Salamov A."/>
            <person name="Shapiro H."/>
            <person name="Nishiyama T."/>
            <person name="Perroud P.-F."/>
            <person name="Lindquist E."/>
            <person name="Kamisugi Y."/>
            <person name="Tanahashi T."/>
            <person name="Sakakibara K."/>
            <person name="Fujita T."/>
            <person name="Oishi K."/>
            <person name="Shin-I T."/>
            <person name="Kuroki Y."/>
            <person name="Toyoda A."/>
            <person name="Suzuki Y."/>
            <person name="Hashimoto A."/>
            <person name="Yamaguchi K."/>
            <person name="Sugano A."/>
            <person name="Kohara Y."/>
            <person name="Fujiyama A."/>
            <person name="Anterola A."/>
            <person name="Aoki S."/>
            <person name="Ashton N."/>
            <person name="Barbazuk W.B."/>
            <person name="Barker E."/>
            <person name="Bennetzen J."/>
            <person name="Bezanilla M."/>
            <person name="Blankenship R."/>
            <person name="Cho S.H."/>
            <person name="Dutcher S."/>
            <person name="Estelle M."/>
            <person name="Fawcett J.A."/>
            <person name="Gundlach H."/>
            <person name="Hanada K."/>
            <person name="Heyl A."/>
            <person name="Hicks K.A."/>
            <person name="Hugh J."/>
            <person name="Lohr M."/>
            <person name="Mayer K."/>
            <person name="Melkozernov A."/>
            <person name="Murata T."/>
            <person name="Nelson D."/>
            <person name="Pils B."/>
            <person name="Prigge M."/>
            <person name="Reiss B."/>
            <person name="Renner T."/>
            <person name="Rombauts S."/>
            <person name="Rushton P."/>
            <person name="Sanderfoot A."/>
            <person name="Schween G."/>
            <person name="Shiu S.-H."/>
            <person name="Stueber K."/>
            <person name="Theodoulou F.L."/>
            <person name="Tu H."/>
            <person name="Van de Peer Y."/>
            <person name="Verrier P.J."/>
            <person name="Waters E."/>
            <person name="Wood A."/>
            <person name="Yang L."/>
            <person name="Cove D."/>
            <person name="Cuming A."/>
            <person name="Hasebe M."/>
            <person name="Lucas S."/>
            <person name="Mishler D.B."/>
            <person name="Reski R."/>
            <person name="Grigoriev I."/>
            <person name="Quatrano R.S."/>
            <person name="Boore J.L."/>
        </authorList>
    </citation>
    <scope>NUCLEOTIDE SEQUENCE [LARGE SCALE GENOMIC DNA]</scope>
    <source>
        <strain evidence="3 4">cv. Gransden 2004</strain>
    </source>
</reference>
<organism evidence="2">
    <name type="scientific">Physcomitrium patens</name>
    <name type="common">Spreading-leaved earth moss</name>
    <name type="synonym">Physcomitrella patens</name>
    <dbReference type="NCBI Taxonomy" id="3218"/>
    <lineage>
        <taxon>Eukaryota</taxon>
        <taxon>Viridiplantae</taxon>
        <taxon>Streptophyta</taxon>
        <taxon>Embryophyta</taxon>
        <taxon>Bryophyta</taxon>
        <taxon>Bryophytina</taxon>
        <taxon>Bryopsida</taxon>
        <taxon>Funariidae</taxon>
        <taxon>Funariales</taxon>
        <taxon>Funariaceae</taxon>
        <taxon>Physcomitrium</taxon>
    </lineage>
</organism>
<dbReference type="EMBL" id="ABEU02000009">
    <property type="protein sequence ID" value="PNR48439.1"/>
    <property type="molecule type" value="Genomic_DNA"/>
</dbReference>
<dbReference type="InterPro" id="IPR002201">
    <property type="entry name" value="Glyco_trans_9"/>
</dbReference>
<feature type="compositionally biased region" description="Low complexity" evidence="1">
    <location>
        <begin position="18"/>
        <end position="34"/>
    </location>
</feature>
<dbReference type="GO" id="GO:0010598">
    <property type="term" value="C:NAD(P)H dehydrogenase complex (plastoquinone)"/>
    <property type="evidence" value="ECO:0007669"/>
    <property type="project" value="InterPro"/>
</dbReference>
<dbReference type="EnsemblPlants" id="Pp3c9_19250V3.1">
    <property type="protein sequence ID" value="Pp3c9_19250V3.1"/>
    <property type="gene ID" value="Pp3c9_19250"/>
</dbReference>
<dbReference type="HOGENOM" id="CLU_585830_0_0_1"/>
<feature type="compositionally biased region" description="Gly residues" evidence="1">
    <location>
        <begin position="1"/>
        <end position="11"/>
    </location>
</feature>
<feature type="region of interest" description="Disordered" evidence="1">
    <location>
        <begin position="78"/>
        <end position="106"/>
    </location>
</feature>
<gene>
    <name evidence="3" type="primary">LOC112286944</name>
    <name evidence="2" type="ORF">PHYPA_012915</name>
</gene>